<evidence type="ECO:0000313" key="1">
    <source>
        <dbReference type="EnsemblPlants" id="ORUFI04G19280.1"/>
    </source>
</evidence>
<proteinExistence type="predicted"/>
<dbReference type="AlphaFoldDB" id="A0A0E0PB77"/>
<dbReference type="STRING" id="4529.A0A0E0PB77"/>
<evidence type="ECO:0000313" key="2">
    <source>
        <dbReference type="Proteomes" id="UP000008022"/>
    </source>
</evidence>
<accession>A0A0E0PB77</accession>
<dbReference type="Proteomes" id="UP000008022">
    <property type="component" value="Unassembled WGS sequence"/>
</dbReference>
<keyword evidence="2" id="KW-1185">Reference proteome</keyword>
<name>A0A0E0PB77_ORYRU</name>
<dbReference type="EnsemblPlants" id="ORUFI04G19280.1">
    <property type="protein sequence ID" value="ORUFI04G19280.1"/>
    <property type="gene ID" value="ORUFI04G19280"/>
</dbReference>
<reference evidence="2" key="1">
    <citation type="submission" date="2013-06" db="EMBL/GenBank/DDBJ databases">
        <authorList>
            <person name="Zhao Q."/>
        </authorList>
    </citation>
    <scope>NUCLEOTIDE SEQUENCE</scope>
    <source>
        <strain evidence="2">cv. W1943</strain>
    </source>
</reference>
<protein>
    <submittedName>
        <fullName evidence="1">Uncharacterized protein</fullName>
    </submittedName>
</protein>
<reference evidence="1" key="2">
    <citation type="submission" date="2015-06" db="UniProtKB">
        <authorList>
            <consortium name="EnsemblPlants"/>
        </authorList>
    </citation>
    <scope>IDENTIFICATION</scope>
</reference>
<dbReference type="Gramene" id="ORUFI04G19280.1">
    <property type="protein sequence ID" value="ORUFI04G19280.1"/>
    <property type="gene ID" value="ORUFI04G19280"/>
</dbReference>
<organism evidence="1 2">
    <name type="scientific">Oryza rufipogon</name>
    <name type="common">Brownbeard rice</name>
    <name type="synonym">Asian wild rice</name>
    <dbReference type="NCBI Taxonomy" id="4529"/>
    <lineage>
        <taxon>Eukaryota</taxon>
        <taxon>Viridiplantae</taxon>
        <taxon>Streptophyta</taxon>
        <taxon>Embryophyta</taxon>
        <taxon>Tracheophyta</taxon>
        <taxon>Spermatophyta</taxon>
        <taxon>Magnoliopsida</taxon>
        <taxon>Liliopsida</taxon>
        <taxon>Poales</taxon>
        <taxon>Poaceae</taxon>
        <taxon>BOP clade</taxon>
        <taxon>Oryzoideae</taxon>
        <taxon>Oryzeae</taxon>
        <taxon>Oryzinae</taxon>
        <taxon>Oryza</taxon>
    </lineage>
</organism>
<dbReference type="HOGENOM" id="CLU_1201506_0_0_1"/>
<sequence length="231" mass="24842">MYVCICVCICICICIHIYISGHPWICESGVAINQALDPSVITWLKQFCNEQVKKLALRAKMNLMKESKHSGDQIWSAMFGWAGNGRDQGPIPVDQPGVGRIPAHARIGVRLSPGEILSRLTPVFFPCNRPGNIQLLWWRGKNPLEGVQRSGGTTRGGAAAAGMAWRGAAQPGRSGNNTHSPWVAVFSGGHLLPGVVGDATASHPLTMAPLKLYCCRKEKQEDTDAATASSA</sequence>